<dbReference type="InterPro" id="IPR050728">
    <property type="entry name" value="Zinc_Metalloprotease_M4"/>
</dbReference>
<dbReference type="SUPFAM" id="SSF55486">
    <property type="entry name" value="Metalloproteases ('zincins'), catalytic domain"/>
    <property type="match status" value="1"/>
</dbReference>
<evidence type="ECO:0000256" key="6">
    <source>
        <dbReference type="ARBA" id="ARBA00022833"/>
    </source>
</evidence>
<comment type="function">
    <text evidence="8">Extracellular zinc metalloprotease.</text>
</comment>
<evidence type="ECO:0000256" key="2">
    <source>
        <dbReference type="ARBA" id="ARBA00022670"/>
    </source>
</evidence>
<gene>
    <name evidence="13" type="ORF">RM705_10790</name>
</gene>
<feature type="compositionally biased region" description="Basic and acidic residues" evidence="9">
    <location>
        <begin position="34"/>
        <end position="45"/>
    </location>
</feature>
<dbReference type="Proteomes" id="UP001183881">
    <property type="component" value="Unassembled WGS sequence"/>
</dbReference>
<evidence type="ECO:0000256" key="5">
    <source>
        <dbReference type="ARBA" id="ARBA00022801"/>
    </source>
</evidence>
<feature type="region of interest" description="Disordered" evidence="9">
    <location>
        <begin position="1"/>
        <end position="45"/>
    </location>
</feature>
<dbReference type="InterPro" id="IPR013856">
    <property type="entry name" value="Peptidase_M4_domain"/>
</dbReference>
<accession>A0ABU2PSP9</accession>
<keyword evidence="7 8" id="KW-0482">Metalloprotease</keyword>
<dbReference type="EC" id="3.4.24.-" evidence="8"/>
<reference evidence="14" key="1">
    <citation type="submission" date="2023-07" db="EMBL/GenBank/DDBJ databases">
        <title>30 novel species of actinomycetes from the DSMZ collection.</title>
        <authorList>
            <person name="Nouioui I."/>
        </authorList>
    </citation>
    <scope>NUCLEOTIDE SEQUENCE [LARGE SCALE GENOMIC DNA]</scope>
    <source>
        <strain evidence="14">DSM 41636</strain>
    </source>
</reference>
<dbReference type="Gene3D" id="3.10.170.10">
    <property type="match status" value="1"/>
</dbReference>
<evidence type="ECO:0000256" key="7">
    <source>
        <dbReference type="ARBA" id="ARBA00023049"/>
    </source>
</evidence>
<name>A0ABU2PSP9_9ACTN</name>
<dbReference type="RefSeq" id="WP_311643299.1">
    <property type="nucleotide sequence ID" value="NZ_JAVRFA010000009.1"/>
</dbReference>
<comment type="subcellular location">
    <subcellularLocation>
        <location evidence="8">Secreted</location>
    </subcellularLocation>
</comment>
<evidence type="ECO:0000256" key="4">
    <source>
        <dbReference type="ARBA" id="ARBA00022729"/>
    </source>
</evidence>
<dbReference type="InterPro" id="IPR011096">
    <property type="entry name" value="FTP_domain"/>
</dbReference>
<evidence type="ECO:0000256" key="1">
    <source>
        <dbReference type="ARBA" id="ARBA00009388"/>
    </source>
</evidence>
<evidence type="ECO:0000256" key="9">
    <source>
        <dbReference type="SAM" id="MobiDB-lite"/>
    </source>
</evidence>
<keyword evidence="3" id="KW-0479">Metal-binding</keyword>
<feature type="compositionally biased region" description="Polar residues" evidence="9">
    <location>
        <begin position="1"/>
        <end position="16"/>
    </location>
</feature>
<dbReference type="EMBL" id="JAVRFA010000009">
    <property type="protein sequence ID" value="MDT0395185.1"/>
    <property type="molecule type" value="Genomic_DNA"/>
</dbReference>
<dbReference type="Pfam" id="PF07504">
    <property type="entry name" value="FTP"/>
    <property type="match status" value="1"/>
</dbReference>
<keyword evidence="5 8" id="KW-0378">Hydrolase</keyword>
<organism evidence="13 14">
    <name type="scientific">Streptomyces edwardsiae</name>
    <dbReference type="NCBI Taxonomy" id="3075527"/>
    <lineage>
        <taxon>Bacteria</taxon>
        <taxon>Bacillati</taxon>
        <taxon>Actinomycetota</taxon>
        <taxon>Actinomycetes</taxon>
        <taxon>Kitasatosporales</taxon>
        <taxon>Streptomycetaceae</taxon>
        <taxon>Streptomyces</taxon>
    </lineage>
</organism>
<dbReference type="InterPro" id="IPR023612">
    <property type="entry name" value="Peptidase_M4"/>
</dbReference>
<feature type="domain" description="Peptidase M4" evidence="10">
    <location>
        <begin position="244"/>
        <end position="395"/>
    </location>
</feature>
<evidence type="ECO:0000259" key="11">
    <source>
        <dbReference type="Pfam" id="PF02868"/>
    </source>
</evidence>
<dbReference type="Gene3D" id="1.10.390.10">
    <property type="entry name" value="Neutral Protease Domain 2"/>
    <property type="match status" value="1"/>
</dbReference>
<keyword evidence="2 8" id="KW-0645">Protease</keyword>
<dbReference type="PANTHER" id="PTHR33794">
    <property type="entry name" value="BACILLOLYSIN"/>
    <property type="match status" value="1"/>
</dbReference>
<keyword evidence="14" id="KW-1185">Reference proteome</keyword>
<evidence type="ECO:0000313" key="13">
    <source>
        <dbReference type="EMBL" id="MDT0395185.1"/>
    </source>
</evidence>
<feature type="domain" description="FTP" evidence="12">
    <location>
        <begin position="85"/>
        <end position="131"/>
    </location>
</feature>
<keyword evidence="4" id="KW-0732">Signal</keyword>
<dbReference type="CDD" id="cd09597">
    <property type="entry name" value="M4_TLP"/>
    <property type="match status" value="1"/>
</dbReference>
<evidence type="ECO:0000259" key="12">
    <source>
        <dbReference type="Pfam" id="PF07504"/>
    </source>
</evidence>
<proteinExistence type="inferred from homology"/>
<evidence type="ECO:0000256" key="8">
    <source>
        <dbReference type="RuleBase" id="RU366073"/>
    </source>
</evidence>
<comment type="cofactor">
    <cofactor evidence="8">
        <name>Zn(2+)</name>
        <dbReference type="ChEBI" id="CHEBI:29105"/>
    </cofactor>
</comment>
<evidence type="ECO:0000313" key="14">
    <source>
        <dbReference type="Proteomes" id="UP001183881"/>
    </source>
</evidence>
<keyword evidence="6 8" id="KW-0862">Zinc</keyword>
<evidence type="ECO:0000259" key="10">
    <source>
        <dbReference type="Pfam" id="PF01447"/>
    </source>
</evidence>
<comment type="caution">
    <text evidence="13">The sequence shown here is derived from an EMBL/GenBank/DDBJ whole genome shotgun (WGS) entry which is preliminary data.</text>
</comment>
<dbReference type="PRINTS" id="PR00730">
    <property type="entry name" value="THERMOLYSIN"/>
</dbReference>
<evidence type="ECO:0000256" key="3">
    <source>
        <dbReference type="ARBA" id="ARBA00022723"/>
    </source>
</evidence>
<dbReference type="InterPro" id="IPR027268">
    <property type="entry name" value="Peptidase_M4/M1_CTD_sf"/>
</dbReference>
<keyword evidence="8" id="KW-0964">Secreted</keyword>
<sequence length="568" mass="61664">MPDQQAADNGLSNFSLHTFDESSSRTVAQLQEEQAERPGIRPEGLVSERDLDPEMAARRYLDQALASATVPSFNAPVANGVTSRFKAIGTETLPLTDTRTVKFRQTLNDIPVYGSLVTVELDKDNDLIGIDSALGDPQEVDPVATVSAGDALAAAAAGPHGYVPVLAGVVPHLNHYFDATASRWRLVYILEDVPVTLDHPIEPRPGEENTFEPPRFVDYVVDAHDGHVVAILPRTPSMTTGEQQTATDSFGVDRTFLVSRQGESLVMNDPIHNVQTFGFAFGDPSVDHDRLPGAPITDPPNWTPSAVSAHVNAVAVSEFLRNVLRRDNIDGRGGPMRSTIDCVVADSSPGPKQWINAFWDGRQMVYGQVLRGDELLSLSANRDVVAHEMFHGVTDHTSRLEYAFQPGALNESYSDIFGTIVANSGKEDPRTWDWLLGENLLPGDKPFRDLSDPPRFGQPAHMDQFRVLPNTRAGDWGGVHVNSGIHNKAAFHVLTAQADDGSLELSPAEVAAVFYLALTQRLSRTSQFTDSRRAVVASARTLFRALPANRLTSKVAAVEAAFAAVGIP</sequence>
<dbReference type="Pfam" id="PF01447">
    <property type="entry name" value="Peptidase_M4"/>
    <property type="match status" value="1"/>
</dbReference>
<comment type="similarity">
    <text evidence="1 8">Belongs to the peptidase M4 family.</text>
</comment>
<protein>
    <recommendedName>
        <fullName evidence="8">Neutral metalloproteinase</fullName>
        <ecNumber evidence="8">3.4.24.-</ecNumber>
    </recommendedName>
</protein>
<dbReference type="InterPro" id="IPR001570">
    <property type="entry name" value="Peptidase_M4_C_domain"/>
</dbReference>
<dbReference type="Pfam" id="PF02868">
    <property type="entry name" value="Peptidase_M4_C"/>
    <property type="match status" value="1"/>
</dbReference>
<feature type="domain" description="Peptidase M4 C-terminal" evidence="11">
    <location>
        <begin position="398"/>
        <end position="567"/>
    </location>
</feature>
<dbReference type="PANTHER" id="PTHR33794:SF1">
    <property type="entry name" value="BACILLOLYSIN"/>
    <property type="match status" value="1"/>
</dbReference>